<organism evidence="2 3">
    <name type="scientific">Streptomyces sviceus (strain ATCC 29083 / DSM 924 / JCM 4929 / NBRC 13980 / NCIMB 11184 / NRRL 5439 / UC 5370)</name>
    <dbReference type="NCBI Taxonomy" id="463191"/>
    <lineage>
        <taxon>Bacteria</taxon>
        <taxon>Bacillati</taxon>
        <taxon>Actinomycetota</taxon>
        <taxon>Actinomycetes</taxon>
        <taxon>Kitasatosporales</taxon>
        <taxon>Streptomycetaceae</taxon>
        <taxon>Streptomyces</taxon>
    </lineage>
</organism>
<protein>
    <recommendedName>
        <fullName evidence="4">Repetin</fullName>
    </recommendedName>
</protein>
<name>B5HPT0_STRX2</name>
<dbReference type="HOGENOM" id="CLU_097179_1_0_11"/>
<proteinExistence type="predicted"/>
<accession>B5HPT0</accession>
<evidence type="ECO:0000256" key="1">
    <source>
        <dbReference type="SAM" id="MobiDB-lite"/>
    </source>
</evidence>
<reference evidence="2" key="1">
    <citation type="submission" date="2009-10" db="EMBL/GenBank/DDBJ databases">
        <title>The genome sequence of Streptomyces sviceus strain ATCC 29083.</title>
        <authorList>
            <consortium name="The Broad Institute Genome Sequencing Platform"/>
            <consortium name="Broad Institute Microbial Sequencing Center"/>
            <person name="Fischbach M."/>
            <person name="Godfrey P."/>
            <person name="Ward D."/>
            <person name="Young S."/>
            <person name="Zeng Q."/>
            <person name="Koehrsen M."/>
            <person name="Alvarado L."/>
            <person name="Berlin A.M."/>
            <person name="Bochicchio J."/>
            <person name="Borenstein D."/>
            <person name="Chapman S.B."/>
            <person name="Chen Z."/>
            <person name="Engels R."/>
            <person name="Freedman E."/>
            <person name="Gellesch M."/>
            <person name="Goldberg J."/>
            <person name="Griggs A."/>
            <person name="Gujja S."/>
            <person name="Heilman E.R."/>
            <person name="Heiman D.I."/>
            <person name="Hepburn T.A."/>
            <person name="Howarth C."/>
            <person name="Jen D."/>
            <person name="Larson L."/>
            <person name="Lewis B."/>
            <person name="Mehta T."/>
            <person name="Park D."/>
            <person name="Pearson M."/>
            <person name="Richards J."/>
            <person name="Roberts A."/>
            <person name="Saif S."/>
            <person name="Shea T.D."/>
            <person name="Shenoy N."/>
            <person name="Sisk P."/>
            <person name="Stolte C."/>
            <person name="Sykes S.N."/>
            <person name="Thomson T."/>
            <person name="Walk T."/>
            <person name="White J."/>
            <person name="Yandava C."/>
            <person name="Straight P."/>
            <person name="Clardy J."/>
            <person name="Hung D."/>
            <person name="Kolter R."/>
            <person name="Mekalanos J."/>
            <person name="Walker S."/>
            <person name="Walsh C.T."/>
            <person name="Wieland-Brown L.C."/>
            <person name="Haas B."/>
            <person name="Nusbaum C."/>
            <person name="Birren B."/>
        </authorList>
    </citation>
    <scope>NUCLEOTIDE SEQUENCE [LARGE SCALE GENOMIC DNA]</scope>
    <source>
        <strain evidence="2">ATCC 29083</strain>
    </source>
</reference>
<sequence>MRPEVQADVPLRAHGDHRCAPGEGSIRQLSGRCEAPSARGTLGRRPRSTGVIHEEGPAMSRTASASTRVRVAAGVAALITVACTASATAIDRSPGAASPAKPREAAALTGSAKLSRTLGDDITFTFDAHLAAEHRMDPAKATGTFRFSHYLDGEGAWAKGRIDCLVTGGKVAVATGVITGSDLPGAKGKRVGFTVHDVGRHDRLGYSWASVGNPVETKDLPKCVSSAPFERVKSGTGDFRVLPWQPDFVD</sequence>
<feature type="region of interest" description="Disordered" evidence="1">
    <location>
        <begin position="36"/>
        <end position="61"/>
    </location>
</feature>
<dbReference type="AlphaFoldDB" id="B5HPT0"/>
<keyword evidence="3" id="KW-1185">Reference proteome</keyword>
<dbReference type="EMBL" id="CM000951">
    <property type="protein sequence ID" value="EDY54590.1"/>
    <property type="molecule type" value="Genomic_DNA"/>
</dbReference>
<dbReference type="eggNOG" id="ENOG5032W0E">
    <property type="taxonomic scope" value="Bacteria"/>
</dbReference>
<gene>
    <name evidence="2" type="ORF">SSEG_01170</name>
</gene>
<evidence type="ECO:0000313" key="2">
    <source>
        <dbReference type="EMBL" id="EDY54590.1"/>
    </source>
</evidence>
<evidence type="ECO:0008006" key="4">
    <source>
        <dbReference type="Google" id="ProtNLM"/>
    </source>
</evidence>
<evidence type="ECO:0000313" key="3">
    <source>
        <dbReference type="Proteomes" id="UP000002785"/>
    </source>
</evidence>
<dbReference type="Proteomes" id="UP000002785">
    <property type="component" value="Chromosome"/>
</dbReference>